<feature type="region of interest" description="Disordered" evidence="1">
    <location>
        <begin position="102"/>
        <end position="134"/>
    </location>
</feature>
<dbReference type="OrthoDB" id="3946741at2759"/>
<feature type="non-terminal residue" evidence="2">
    <location>
        <position position="225"/>
    </location>
</feature>
<accession>N1QLB3</accession>
<dbReference type="HOGENOM" id="CLU_1232491_0_0_1"/>
<dbReference type="eggNOG" id="ENOG502S2Z9">
    <property type="taxonomic scope" value="Eukaryota"/>
</dbReference>
<reference evidence="2 3" key="1">
    <citation type="journal article" date="2012" name="PLoS Pathog.">
        <title>Diverse lifestyles and strategies of plant pathogenesis encoded in the genomes of eighteen Dothideomycetes fungi.</title>
        <authorList>
            <person name="Ohm R.A."/>
            <person name="Feau N."/>
            <person name="Henrissat B."/>
            <person name="Schoch C.L."/>
            <person name="Horwitz B.A."/>
            <person name="Barry K.W."/>
            <person name="Condon B.J."/>
            <person name="Copeland A.C."/>
            <person name="Dhillon B."/>
            <person name="Glaser F."/>
            <person name="Hesse C.N."/>
            <person name="Kosti I."/>
            <person name="LaButti K."/>
            <person name="Lindquist E.A."/>
            <person name="Lucas S."/>
            <person name="Salamov A.A."/>
            <person name="Bradshaw R.E."/>
            <person name="Ciuffetti L."/>
            <person name="Hamelin R.C."/>
            <person name="Kema G.H.J."/>
            <person name="Lawrence C."/>
            <person name="Scott J.A."/>
            <person name="Spatafora J.W."/>
            <person name="Turgeon B.G."/>
            <person name="de Wit P.J.G.M."/>
            <person name="Zhong S."/>
            <person name="Goodwin S.B."/>
            <person name="Grigoriev I.V."/>
        </authorList>
    </citation>
    <scope>NUCLEOTIDE SEQUENCE [LARGE SCALE GENOMIC DNA]</scope>
    <source>
        <strain evidence="2 3">SO2202</strain>
    </source>
</reference>
<sequence length="225" mass="24370">PGLPAHPAVLKTRQTRLRGLAQPALAVVIPEQHLRVPYACEFGSWPLLPPPPPVHMADEDRCSSQSGTLSSKISLLDYYASSDSGASPQAIFVSPAPCFPETARDSVGSEASRRTSFESNLPDELTPPEEDDKRLSAVAESPISHIRYPRIPRSSNQAVPRSPMYSGYPATASSKTVTPGCQQMRNHRPSLSSSTLAAKRRGETAANDLQKSIYISNSAYCSRPR</sequence>
<gene>
    <name evidence="2" type="ORF">SEPMUDRAFT_30237</name>
</gene>
<keyword evidence="3" id="KW-1185">Reference proteome</keyword>
<dbReference type="EMBL" id="KB456260">
    <property type="protein sequence ID" value="EMF17072.1"/>
    <property type="molecule type" value="Genomic_DNA"/>
</dbReference>
<evidence type="ECO:0000256" key="1">
    <source>
        <dbReference type="SAM" id="MobiDB-lite"/>
    </source>
</evidence>
<dbReference type="GeneID" id="27905599"/>
<dbReference type="STRING" id="692275.N1QLB3"/>
<feature type="non-terminal residue" evidence="2">
    <location>
        <position position="1"/>
    </location>
</feature>
<name>N1QLB3_SPHMS</name>
<organism evidence="2 3">
    <name type="scientific">Sphaerulina musiva (strain SO2202)</name>
    <name type="common">Poplar stem canker fungus</name>
    <name type="synonym">Septoria musiva</name>
    <dbReference type="NCBI Taxonomy" id="692275"/>
    <lineage>
        <taxon>Eukaryota</taxon>
        <taxon>Fungi</taxon>
        <taxon>Dikarya</taxon>
        <taxon>Ascomycota</taxon>
        <taxon>Pezizomycotina</taxon>
        <taxon>Dothideomycetes</taxon>
        <taxon>Dothideomycetidae</taxon>
        <taxon>Mycosphaerellales</taxon>
        <taxon>Mycosphaerellaceae</taxon>
        <taxon>Sphaerulina</taxon>
    </lineage>
</organism>
<evidence type="ECO:0000313" key="3">
    <source>
        <dbReference type="Proteomes" id="UP000016931"/>
    </source>
</evidence>
<protein>
    <submittedName>
        <fullName evidence="2">Uncharacterized protein</fullName>
    </submittedName>
</protein>
<dbReference type="RefSeq" id="XP_016765193.1">
    <property type="nucleotide sequence ID" value="XM_016908462.1"/>
</dbReference>
<proteinExistence type="predicted"/>
<dbReference type="AlphaFoldDB" id="N1QLB3"/>
<evidence type="ECO:0000313" key="2">
    <source>
        <dbReference type="EMBL" id="EMF17072.1"/>
    </source>
</evidence>
<feature type="region of interest" description="Disordered" evidence="1">
    <location>
        <begin position="172"/>
        <end position="196"/>
    </location>
</feature>
<dbReference type="Proteomes" id="UP000016931">
    <property type="component" value="Unassembled WGS sequence"/>
</dbReference>